<evidence type="ECO:0000256" key="2">
    <source>
        <dbReference type="PIRSR" id="PIRSR613078-2"/>
    </source>
</evidence>
<dbReference type="InterPro" id="IPR013078">
    <property type="entry name" value="His_Pase_superF_clade-1"/>
</dbReference>
<dbReference type="GO" id="GO:0045820">
    <property type="term" value="P:negative regulation of glycolytic process"/>
    <property type="evidence" value="ECO:0007669"/>
    <property type="project" value="TreeGrafter"/>
</dbReference>
<proteinExistence type="predicted"/>
<dbReference type="InterPro" id="IPR051695">
    <property type="entry name" value="Phosphoglycerate_Mutase"/>
</dbReference>
<dbReference type="GO" id="GO:0005829">
    <property type="term" value="C:cytosol"/>
    <property type="evidence" value="ECO:0007669"/>
    <property type="project" value="TreeGrafter"/>
</dbReference>
<dbReference type="PANTHER" id="PTHR46517">
    <property type="entry name" value="FRUCTOSE-2,6-BISPHOSPHATASE TIGAR"/>
    <property type="match status" value="1"/>
</dbReference>
<reference evidence="3" key="1">
    <citation type="submission" date="2020-07" db="EMBL/GenBank/DDBJ databases">
        <authorList>
            <person name="Nieuwenhuis M."/>
            <person name="Van De Peppel L.J.J."/>
        </authorList>
    </citation>
    <scope>NUCLEOTIDE SEQUENCE</scope>
    <source>
        <strain evidence="3">AP01</strain>
        <tissue evidence="3">Mycelium</tissue>
    </source>
</reference>
<reference evidence="3" key="2">
    <citation type="submission" date="2021-10" db="EMBL/GenBank/DDBJ databases">
        <title>Phylogenomics reveals ancestral predisposition of the termite-cultivated fungus Termitomyces towards a domesticated lifestyle.</title>
        <authorList>
            <person name="Auxier B."/>
            <person name="Grum-Grzhimaylo A."/>
            <person name="Cardenas M.E."/>
            <person name="Lodge J.D."/>
            <person name="Laessoe T."/>
            <person name="Pedersen O."/>
            <person name="Smith M.E."/>
            <person name="Kuyper T.W."/>
            <person name="Franco-Molano E.A."/>
            <person name="Baroni T.J."/>
            <person name="Aanen D.K."/>
        </authorList>
    </citation>
    <scope>NUCLEOTIDE SEQUENCE</scope>
    <source>
        <strain evidence="3">AP01</strain>
        <tissue evidence="3">Mycelium</tissue>
    </source>
</reference>
<evidence type="ECO:0000313" key="4">
    <source>
        <dbReference type="Proteomes" id="UP000775547"/>
    </source>
</evidence>
<evidence type="ECO:0008006" key="5">
    <source>
        <dbReference type="Google" id="ProtNLM"/>
    </source>
</evidence>
<dbReference type="GO" id="GO:0043456">
    <property type="term" value="P:regulation of pentose-phosphate shunt"/>
    <property type="evidence" value="ECO:0007669"/>
    <property type="project" value="TreeGrafter"/>
</dbReference>
<name>A0A9P7GDI8_9AGAR</name>
<keyword evidence="1" id="KW-0378">Hydrolase</keyword>
<dbReference type="Pfam" id="PF00300">
    <property type="entry name" value="His_Phos_1"/>
    <property type="match status" value="1"/>
</dbReference>
<dbReference type="EMBL" id="JABCKV010000017">
    <property type="protein sequence ID" value="KAG5646713.1"/>
    <property type="molecule type" value="Genomic_DNA"/>
</dbReference>
<organism evidence="3 4">
    <name type="scientific">Asterophora parasitica</name>
    <dbReference type="NCBI Taxonomy" id="117018"/>
    <lineage>
        <taxon>Eukaryota</taxon>
        <taxon>Fungi</taxon>
        <taxon>Dikarya</taxon>
        <taxon>Basidiomycota</taxon>
        <taxon>Agaricomycotina</taxon>
        <taxon>Agaricomycetes</taxon>
        <taxon>Agaricomycetidae</taxon>
        <taxon>Agaricales</taxon>
        <taxon>Tricholomatineae</taxon>
        <taxon>Lyophyllaceae</taxon>
        <taxon>Asterophora</taxon>
    </lineage>
</organism>
<dbReference type="PANTHER" id="PTHR46517:SF1">
    <property type="entry name" value="FRUCTOSE-2,6-BISPHOSPHATASE TIGAR"/>
    <property type="match status" value="1"/>
</dbReference>
<dbReference type="SUPFAM" id="SSF53254">
    <property type="entry name" value="Phosphoglycerate mutase-like"/>
    <property type="match status" value="1"/>
</dbReference>
<dbReference type="Proteomes" id="UP000775547">
    <property type="component" value="Unassembled WGS sequence"/>
</dbReference>
<accession>A0A9P7GDI8</accession>
<evidence type="ECO:0000313" key="3">
    <source>
        <dbReference type="EMBL" id="KAG5646713.1"/>
    </source>
</evidence>
<dbReference type="SMART" id="SM00855">
    <property type="entry name" value="PGAM"/>
    <property type="match status" value="1"/>
</dbReference>
<dbReference type="InterPro" id="IPR029033">
    <property type="entry name" value="His_PPase_superfam"/>
</dbReference>
<comment type="caution">
    <text evidence="3">The sequence shown here is derived from an EMBL/GenBank/DDBJ whole genome shotgun (WGS) entry which is preliminary data.</text>
</comment>
<evidence type="ECO:0000256" key="1">
    <source>
        <dbReference type="ARBA" id="ARBA00022801"/>
    </source>
</evidence>
<dbReference type="CDD" id="cd07067">
    <property type="entry name" value="HP_PGM_like"/>
    <property type="match status" value="1"/>
</dbReference>
<dbReference type="OrthoDB" id="354304at2759"/>
<keyword evidence="4" id="KW-1185">Reference proteome</keyword>
<dbReference type="AlphaFoldDB" id="A0A9P7GDI8"/>
<sequence>MGSRRTTQYVLHPRFDPQTLTSRSQKGIWAGWKDAPLSELGQKQAHAVGASLSTTRLTHIYASPLQRAHSTGRAVHSAQPHAPPFSVNPKLREQYFGVAEGHRWVATIPQGRTPDELIHEGIYPVLSGRTAKFPGGESLEDLARRAEEAIEECVVRHLDEGKDIHVALASHGLCISELVPALLRLDPETRKDVSYAGLLNTAWHRATVERREDGSGLRVVVTLVNQAEHLQGLVNAEPVEEDTSSSEARAFFGGDASKLESAHPATNAEI</sequence>
<dbReference type="Gene3D" id="3.40.50.1240">
    <property type="entry name" value="Phosphoglycerate mutase-like"/>
    <property type="match status" value="1"/>
</dbReference>
<feature type="binding site" evidence="2">
    <location>
        <position position="67"/>
    </location>
    <ligand>
        <name>substrate</name>
    </ligand>
</feature>
<gene>
    <name evidence="3" type="ORF">DXG03_002395</name>
</gene>
<protein>
    <recommendedName>
        <fullName evidence="5">Phosphoglycerate mutase</fullName>
    </recommendedName>
</protein>
<dbReference type="GO" id="GO:0004331">
    <property type="term" value="F:fructose-2,6-bisphosphate 2-phosphatase activity"/>
    <property type="evidence" value="ECO:0007669"/>
    <property type="project" value="TreeGrafter"/>
</dbReference>